<dbReference type="GeneID" id="101234922"/>
<evidence type="ECO:0000256" key="3">
    <source>
        <dbReference type="ARBA" id="ARBA00022448"/>
    </source>
</evidence>
<dbReference type="PANTHER" id="PTHR19957">
    <property type="entry name" value="SYNTAXIN"/>
    <property type="match status" value="1"/>
</dbReference>
<keyword evidence="12" id="KW-1185">Reference proteome</keyword>
<dbReference type="RefSeq" id="XP_065674810.1">
    <property type="nucleotide sequence ID" value="XM_065818738.1"/>
</dbReference>
<keyword evidence="7" id="KW-0333">Golgi apparatus</keyword>
<dbReference type="PROSITE" id="PS50192">
    <property type="entry name" value="T_SNARE"/>
    <property type="match status" value="1"/>
</dbReference>
<accession>A0ABM4DJW8</accession>
<comment type="similarity">
    <text evidence="2">Belongs to the syntaxin family.</text>
</comment>
<feature type="domain" description="T-SNARE coiled-coil homology" evidence="11">
    <location>
        <begin position="215"/>
        <end position="277"/>
    </location>
</feature>
<evidence type="ECO:0000256" key="1">
    <source>
        <dbReference type="ARBA" id="ARBA00004409"/>
    </source>
</evidence>
<evidence type="ECO:0000256" key="9">
    <source>
        <dbReference type="ARBA" id="ARBA00023136"/>
    </source>
</evidence>
<keyword evidence="3" id="KW-0813">Transport</keyword>
<evidence type="ECO:0000256" key="4">
    <source>
        <dbReference type="ARBA" id="ARBA00022692"/>
    </source>
</evidence>
<evidence type="ECO:0000256" key="8">
    <source>
        <dbReference type="ARBA" id="ARBA00023054"/>
    </source>
</evidence>
<evidence type="ECO:0000313" key="13">
    <source>
        <dbReference type="RefSeq" id="XP_065674810.1"/>
    </source>
</evidence>
<proteinExistence type="inferred from homology"/>
<feature type="transmembrane region" description="Helical" evidence="10">
    <location>
        <begin position="287"/>
        <end position="307"/>
    </location>
</feature>
<comment type="subcellular location">
    <subcellularLocation>
        <location evidence="1">Golgi apparatus membrane</location>
        <topology evidence="1">Single-pass type IV membrane protein</topology>
    </subcellularLocation>
</comment>
<dbReference type="Pfam" id="PF05739">
    <property type="entry name" value="SNARE"/>
    <property type="match status" value="1"/>
</dbReference>
<dbReference type="PROSITE" id="PS00914">
    <property type="entry name" value="SYNTAXIN"/>
    <property type="match status" value="1"/>
</dbReference>
<reference evidence="13" key="1">
    <citation type="submission" date="2025-08" db="UniProtKB">
        <authorList>
            <consortium name="RefSeq"/>
        </authorList>
    </citation>
    <scope>IDENTIFICATION</scope>
</reference>
<evidence type="ECO:0000259" key="11">
    <source>
        <dbReference type="PROSITE" id="PS50192"/>
    </source>
</evidence>
<protein>
    <submittedName>
        <fullName evidence="13">Syntaxin-16 isoform X2</fullName>
    </submittedName>
</protein>
<dbReference type="SMART" id="SM00397">
    <property type="entry name" value="t_SNARE"/>
    <property type="match status" value="1"/>
</dbReference>
<dbReference type="InterPro" id="IPR045242">
    <property type="entry name" value="Syntaxin"/>
</dbReference>
<name>A0ABM4DJW8_HYDVU</name>
<keyword evidence="6 10" id="KW-1133">Transmembrane helix</keyword>
<dbReference type="Gene3D" id="1.20.58.70">
    <property type="match status" value="1"/>
</dbReference>
<keyword evidence="4 10" id="KW-0812">Transmembrane</keyword>
<keyword evidence="9 10" id="KW-0472">Membrane</keyword>
<keyword evidence="8" id="KW-0175">Coiled coil</keyword>
<dbReference type="CDD" id="cd15845">
    <property type="entry name" value="SNARE_syntaxin16"/>
    <property type="match status" value="1"/>
</dbReference>
<dbReference type="PANTHER" id="PTHR19957:SF83">
    <property type="entry name" value="SYNTAXIN-16"/>
    <property type="match status" value="1"/>
</dbReference>
<gene>
    <name evidence="13" type="primary">LOC101234922</name>
</gene>
<evidence type="ECO:0000256" key="6">
    <source>
        <dbReference type="ARBA" id="ARBA00022989"/>
    </source>
</evidence>
<dbReference type="InterPro" id="IPR010989">
    <property type="entry name" value="SNARE"/>
</dbReference>
<dbReference type="InterPro" id="IPR006012">
    <property type="entry name" value="Syntaxin/epimorphin_CS"/>
</dbReference>
<evidence type="ECO:0000313" key="12">
    <source>
        <dbReference type="Proteomes" id="UP001652625"/>
    </source>
</evidence>
<evidence type="ECO:0000256" key="7">
    <source>
        <dbReference type="ARBA" id="ARBA00023034"/>
    </source>
</evidence>
<dbReference type="InterPro" id="IPR000727">
    <property type="entry name" value="T_SNARE_dom"/>
</dbReference>
<dbReference type="SUPFAM" id="SSF47661">
    <property type="entry name" value="t-snare proteins"/>
    <property type="match status" value="1"/>
</dbReference>
<sequence length="310" mass="36044">MATRSLTRIFVNFRSSSSRASTKRTDIRSKKFSDDTVALVAHENVDFSGLHNDEMISPEWSTAVEEAEYGISKIQSRIKDLTSLHNKHLNRPSMDDSINEEHTIDITTQEITQLFHQCQRCIQSIQSQARIASKSEQTVIRNVISRLASQLQDLSQTFKQGQSNYLKRMKNREEREKDFFESDYKPDINFTEANFEERYDKSFTTAQLQIVEENNEFVKQREEEISHIVRSINDLNTIFKDLAVMIIDQGTILDRIDYNIEIASVTVEQGLQQLQKSERHQKSNRKMMCILFLSVLLVIMLIVLVITKKK</sequence>
<organism evidence="12 13">
    <name type="scientific">Hydra vulgaris</name>
    <name type="common">Hydra</name>
    <name type="synonym">Hydra attenuata</name>
    <dbReference type="NCBI Taxonomy" id="6087"/>
    <lineage>
        <taxon>Eukaryota</taxon>
        <taxon>Metazoa</taxon>
        <taxon>Cnidaria</taxon>
        <taxon>Hydrozoa</taxon>
        <taxon>Hydroidolina</taxon>
        <taxon>Anthoathecata</taxon>
        <taxon>Aplanulata</taxon>
        <taxon>Hydridae</taxon>
        <taxon>Hydra</taxon>
    </lineage>
</organism>
<evidence type="ECO:0000256" key="5">
    <source>
        <dbReference type="ARBA" id="ARBA00022927"/>
    </source>
</evidence>
<evidence type="ECO:0000256" key="2">
    <source>
        <dbReference type="ARBA" id="ARBA00009063"/>
    </source>
</evidence>
<keyword evidence="5" id="KW-0653">Protein transport</keyword>
<evidence type="ECO:0000256" key="10">
    <source>
        <dbReference type="SAM" id="Phobius"/>
    </source>
</evidence>
<dbReference type="Proteomes" id="UP001652625">
    <property type="component" value="Chromosome 15"/>
</dbReference>